<dbReference type="PROSITE" id="PS50084">
    <property type="entry name" value="KH_TYPE_1"/>
    <property type="match status" value="1"/>
</dbReference>
<keyword evidence="5" id="KW-1133">Transmembrane helix</keyword>
<dbReference type="PANTHER" id="PTHR12826:SF15">
    <property type="entry name" value="RIBONUCLEASE Y"/>
    <property type="match status" value="1"/>
</dbReference>
<evidence type="ECO:0000259" key="8">
    <source>
        <dbReference type="PROSITE" id="PS51831"/>
    </source>
</evidence>
<dbReference type="InterPro" id="IPR022711">
    <property type="entry name" value="RNase_Y_N"/>
</dbReference>
<sequence length="510" mass="57574">MIITTTHLVIIFVAAIIGGVAGYITRQILAQQRRDSIELKIKQLILDAKDEAQKIIDEAKQKAETAIDAAKKEARERESQLRELETRVTQKETNIEKREKDIQTHSQTLAQKGEEIEKIKKDLAQAEEERQKELQKLASLTAEEAKEQLFRLFEKKYEDDVLARIKKIETFGMEKLEQTARNILASVIQRLAPANVSEMTTTTVQIPSDDLKGKIIGKEGRNIRTFERAAGVEVIVDDTPGSIVISSFDPVRRQIAKMALENLVLDGRIQPARIEETIEKAKAEVEKMMKEAGEAAAYEIGVFDLDPRLVILLGRLHFRTSFGQNVLRHSVEMSHIAGMLAEELGADVTIAKKGALLHDIGKAVDHEIPGTHVEIGRRILQKFGVDEAVIKAMQAHHEEYPYETVESIIVQTADAISGGRPGARRDTIEHYLKRLEDLERIANSFEGIEKSYAIQAGREIRIFVSPEHVTDLQAKELARKIAERIEQELKYPGEIKVHVIRETRVIDYAR</sequence>
<evidence type="ECO:0000256" key="6">
    <source>
        <dbReference type="NCBIfam" id="TIGR03319"/>
    </source>
</evidence>
<keyword evidence="1 5" id="KW-0540">Nuclease</keyword>
<keyword evidence="4 5" id="KW-0694">RNA-binding</keyword>
<evidence type="ECO:0000256" key="2">
    <source>
        <dbReference type="ARBA" id="ARBA00022759"/>
    </source>
</evidence>
<dbReference type="CDD" id="cd22431">
    <property type="entry name" value="KH-I_RNaseY"/>
    <property type="match status" value="1"/>
</dbReference>
<dbReference type="InterPro" id="IPR017705">
    <property type="entry name" value="Ribonuclease_Y"/>
</dbReference>
<dbReference type="Gene3D" id="1.10.3210.10">
    <property type="entry name" value="Hypothetical protein af1432"/>
    <property type="match status" value="1"/>
</dbReference>
<evidence type="ECO:0000313" key="10">
    <source>
        <dbReference type="Proteomes" id="UP000231503"/>
    </source>
</evidence>
<proteinExistence type="inferred from homology"/>
<feature type="domain" description="HD" evidence="8">
    <location>
        <begin position="326"/>
        <end position="419"/>
    </location>
</feature>
<dbReference type="SUPFAM" id="SSF54791">
    <property type="entry name" value="Eukaryotic type KH-domain (KH-domain type I)"/>
    <property type="match status" value="1"/>
</dbReference>
<dbReference type="GO" id="GO:0016787">
    <property type="term" value="F:hydrolase activity"/>
    <property type="evidence" value="ECO:0007669"/>
    <property type="project" value="UniProtKB-KW"/>
</dbReference>
<gene>
    <name evidence="5 9" type="primary">rny</name>
    <name evidence="9" type="ORF">COU47_04275</name>
</gene>
<evidence type="ECO:0000256" key="1">
    <source>
        <dbReference type="ARBA" id="ARBA00022722"/>
    </source>
</evidence>
<dbReference type="GO" id="GO:0006402">
    <property type="term" value="P:mRNA catabolic process"/>
    <property type="evidence" value="ECO:0007669"/>
    <property type="project" value="UniProtKB-UniRule"/>
</dbReference>
<dbReference type="InterPro" id="IPR004087">
    <property type="entry name" value="KH_dom"/>
</dbReference>
<dbReference type="InterPro" id="IPR003607">
    <property type="entry name" value="HD/PDEase_dom"/>
</dbReference>
<dbReference type="GO" id="GO:0004521">
    <property type="term" value="F:RNA endonuclease activity"/>
    <property type="evidence" value="ECO:0007669"/>
    <property type="project" value="UniProtKB-UniRule"/>
</dbReference>
<dbReference type="GO" id="GO:0003723">
    <property type="term" value="F:RNA binding"/>
    <property type="evidence" value="ECO:0007669"/>
    <property type="project" value="UniProtKB-UniRule"/>
</dbReference>
<dbReference type="InterPro" id="IPR004088">
    <property type="entry name" value="KH_dom_type_1"/>
</dbReference>
<keyword evidence="3 5" id="KW-0378">Hydrolase</keyword>
<accession>A0A2H0TCP8</accession>
<organism evidence="9 10">
    <name type="scientific">Candidatus Niyogibacteria bacterium CG10_big_fil_rev_8_21_14_0_10_46_36</name>
    <dbReference type="NCBI Taxonomy" id="1974726"/>
    <lineage>
        <taxon>Bacteria</taxon>
        <taxon>Candidatus Niyogiibacteriota</taxon>
    </lineage>
</organism>
<evidence type="ECO:0000256" key="5">
    <source>
        <dbReference type="HAMAP-Rule" id="MF_00335"/>
    </source>
</evidence>
<comment type="function">
    <text evidence="5">Endoribonuclease that initiates mRNA decay.</text>
</comment>
<dbReference type="Proteomes" id="UP000231503">
    <property type="component" value="Unassembled WGS sequence"/>
</dbReference>
<evidence type="ECO:0000256" key="3">
    <source>
        <dbReference type="ARBA" id="ARBA00022801"/>
    </source>
</evidence>
<dbReference type="Pfam" id="PF00013">
    <property type="entry name" value="KH_1"/>
    <property type="match status" value="1"/>
</dbReference>
<dbReference type="PANTHER" id="PTHR12826">
    <property type="entry name" value="RIBONUCLEASE Y"/>
    <property type="match status" value="1"/>
</dbReference>
<feature type="transmembrane region" description="Helical" evidence="5">
    <location>
        <begin position="6"/>
        <end position="24"/>
    </location>
</feature>
<keyword evidence="5" id="KW-0812">Transmembrane</keyword>
<dbReference type="InterPro" id="IPR036612">
    <property type="entry name" value="KH_dom_type_1_sf"/>
</dbReference>
<dbReference type="Pfam" id="PF01966">
    <property type="entry name" value="HD"/>
    <property type="match status" value="1"/>
</dbReference>
<evidence type="ECO:0000256" key="7">
    <source>
        <dbReference type="SAM" id="Coils"/>
    </source>
</evidence>
<reference evidence="10" key="1">
    <citation type="submission" date="2017-09" db="EMBL/GenBank/DDBJ databases">
        <title>Depth-based differentiation of microbial function through sediment-hosted aquifers and enrichment of novel symbionts in the deep terrestrial subsurface.</title>
        <authorList>
            <person name="Probst A.J."/>
            <person name="Ladd B."/>
            <person name="Jarett J.K."/>
            <person name="Geller-Mcgrath D.E."/>
            <person name="Sieber C.M.K."/>
            <person name="Emerson J.B."/>
            <person name="Anantharaman K."/>
            <person name="Thomas B.C."/>
            <person name="Malmstrom R."/>
            <person name="Stieglmeier M."/>
            <person name="Klingl A."/>
            <person name="Woyke T."/>
            <person name="Ryan C.M."/>
            <person name="Banfield J.F."/>
        </authorList>
    </citation>
    <scope>NUCLEOTIDE SEQUENCE [LARGE SCALE GENOMIC DNA]</scope>
</reference>
<protein>
    <recommendedName>
        <fullName evidence="5 6">Ribonuclease Y</fullName>
        <shortName evidence="5">RNase Y</shortName>
        <ecNumber evidence="5 6">3.1.-.-</ecNumber>
    </recommendedName>
</protein>
<dbReference type="AlphaFoldDB" id="A0A2H0TCP8"/>
<dbReference type="EC" id="3.1.-.-" evidence="5 6"/>
<evidence type="ECO:0000256" key="4">
    <source>
        <dbReference type="ARBA" id="ARBA00022884"/>
    </source>
</evidence>
<name>A0A2H0TCP8_9BACT</name>
<dbReference type="PROSITE" id="PS51831">
    <property type="entry name" value="HD"/>
    <property type="match status" value="1"/>
</dbReference>
<dbReference type="SUPFAM" id="SSF109604">
    <property type="entry name" value="HD-domain/PDEase-like"/>
    <property type="match status" value="1"/>
</dbReference>
<keyword evidence="5" id="KW-1003">Cell membrane</keyword>
<feature type="coiled-coil region" evidence="7">
    <location>
        <begin position="42"/>
        <end position="143"/>
    </location>
</feature>
<comment type="caution">
    <text evidence="9">The sequence shown here is derived from an EMBL/GenBank/DDBJ whole genome shotgun (WGS) entry which is preliminary data.</text>
</comment>
<dbReference type="GO" id="GO:0005886">
    <property type="term" value="C:plasma membrane"/>
    <property type="evidence" value="ECO:0007669"/>
    <property type="project" value="UniProtKB-SubCell"/>
</dbReference>
<keyword evidence="5" id="KW-0472">Membrane</keyword>
<dbReference type="InterPro" id="IPR006674">
    <property type="entry name" value="HD_domain"/>
</dbReference>
<dbReference type="InterPro" id="IPR006675">
    <property type="entry name" value="HDIG_dom"/>
</dbReference>
<evidence type="ECO:0000313" key="9">
    <source>
        <dbReference type="EMBL" id="PIR69321.1"/>
    </source>
</evidence>
<dbReference type="SMART" id="SM00322">
    <property type="entry name" value="KH"/>
    <property type="match status" value="1"/>
</dbReference>
<dbReference type="Pfam" id="PF12072">
    <property type="entry name" value="RNase_Y_N"/>
    <property type="match status" value="1"/>
</dbReference>
<dbReference type="CDD" id="cd00077">
    <property type="entry name" value="HDc"/>
    <property type="match status" value="1"/>
</dbReference>
<dbReference type="EMBL" id="PFCO01000009">
    <property type="protein sequence ID" value="PIR69321.1"/>
    <property type="molecule type" value="Genomic_DNA"/>
</dbReference>
<dbReference type="NCBIfam" id="TIGR03319">
    <property type="entry name" value="RNase_Y"/>
    <property type="match status" value="1"/>
</dbReference>
<keyword evidence="2 5" id="KW-0255">Endonuclease</keyword>
<dbReference type="SMART" id="SM00471">
    <property type="entry name" value="HDc"/>
    <property type="match status" value="1"/>
</dbReference>
<dbReference type="HAMAP" id="MF_00335">
    <property type="entry name" value="RNase_Y"/>
    <property type="match status" value="1"/>
</dbReference>
<dbReference type="NCBIfam" id="TIGR00277">
    <property type="entry name" value="HDIG"/>
    <property type="match status" value="1"/>
</dbReference>
<comment type="subcellular location">
    <subcellularLocation>
        <location evidence="5">Cell membrane</location>
        <topology evidence="5">Single-pass membrane protein</topology>
    </subcellularLocation>
</comment>
<comment type="similarity">
    <text evidence="5">Belongs to the RNase Y family.</text>
</comment>
<keyword evidence="7" id="KW-0175">Coiled coil</keyword>
<dbReference type="Gene3D" id="3.30.1370.10">
    <property type="entry name" value="K Homology domain, type 1"/>
    <property type="match status" value="1"/>
</dbReference>